<reference evidence="2" key="1">
    <citation type="journal article" date="2015" name="Nature">
        <title>Complex archaea that bridge the gap between prokaryotes and eukaryotes.</title>
        <authorList>
            <person name="Spang A."/>
            <person name="Saw J.H."/>
            <person name="Jorgensen S.L."/>
            <person name="Zaremba-Niedzwiedzka K."/>
            <person name="Martijn J."/>
            <person name="Lind A.E."/>
            <person name="van Eijk R."/>
            <person name="Schleper C."/>
            <person name="Guy L."/>
            <person name="Ettema T.J."/>
        </authorList>
    </citation>
    <scope>NUCLEOTIDE SEQUENCE</scope>
</reference>
<keyword evidence="1" id="KW-0175">Coiled coil</keyword>
<name>A0A0F9RXP2_9ZZZZ</name>
<comment type="caution">
    <text evidence="2">The sequence shown here is derived from an EMBL/GenBank/DDBJ whole genome shotgun (WGS) entry which is preliminary data.</text>
</comment>
<dbReference type="EMBL" id="LAZR01000720">
    <property type="protein sequence ID" value="KKN59609.1"/>
    <property type="molecule type" value="Genomic_DNA"/>
</dbReference>
<evidence type="ECO:0000256" key="1">
    <source>
        <dbReference type="SAM" id="Coils"/>
    </source>
</evidence>
<sequence>MITKKEQINTLLNKIHDFLSKNYEIIKKLNNPNIILSKTTTDINRLINTIDRTKEKLYRQELVEKRKIEIEKRKAERILKRKKCEFCNKISITYITHVNITQGIPEHYFCNNSCKIDWILKIKK</sequence>
<protein>
    <submittedName>
        <fullName evidence="2">Uncharacterized protein</fullName>
    </submittedName>
</protein>
<dbReference type="AlphaFoldDB" id="A0A0F9RXP2"/>
<evidence type="ECO:0000313" key="2">
    <source>
        <dbReference type="EMBL" id="KKN59609.1"/>
    </source>
</evidence>
<proteinExistence type="predicted"/>
<accession>A0A0F9RXP2</accession>
<feature type="coiled-coil region" evidence="1">
    <location>
        <begin position="36"/>
        <end position="85"/>
    </location>
</feature>
<organism evidence="2">
    <name type="scientific">marine sediment metagenome</name>
    <dbReference type="NCBI Taxonomy" id="412755"/>
    <lineage>
        <taxon>unclassified sequences</taxon>
        <taxon>metagenomes</taxon>
        <taxon>ecological metagenomes</taxon>
    </lineage>
</organism>
<gene>
    <name evidence="2" type="ORF">LCGC14_0540060</name>
</gene>